<evidence type="ECO:0000313" key="7">
    <source>
        <dbReference type="RefSeq" id="XP_021117222.1"/>
    </source>
</evidence>
<evidence type="ECO:0000256" key="3">
    <source>
        <dbReference type="ARBA" id="ARBA00022525"/>
    </source>
</evidence>
<dbReference type="PANTHER" id="PTHR11430">
    <property type="entry name" value="LIPOCALIN"/>
    <property type="match status" value="1"/>
</dbReference>
<dbReference type="InterPro" id="IPR002450">
    <property type="entry name" value="von_Ebner_gland"/>
</dbReference>
<reference evidence="7" key="1">
    <citation type="submission" date="2025-08" db="UniProtKB">
        <authorList>
            <consortium name="RefSeq"/>
        </authorList>
    </citation>
    <scope>IDENTIFICATION</scope>
</reference>
<dbReference type="Gene3D" id="2.40.128.20">
    <property type="match status" value="1"/>
</dbReference>
<evidence type="ECO:0000256" key="2">
    <source>
        <dbReference type="ARBA" id="ARBA00006889"/>
    </source>
</evidence>
<comment type="subcellular location">
    <subcellularLocation>
        <location evidence="1">Secreted</location>
    </subcellularLocation>
</comment>
<dbReference type="AlphaFoldDB" id="A0AAX6T4P4"/>
<gene>
    <name evidence="7" type="primary">LOC110350127</name>
</gene>
<proteinExistence type="inferred from homology"/>
<name>A0AAX6T4P4_HETGA</name>
<dbReference type="GO" id="GO:0005615">
    <property type="term" value="C:extracellular space"/>
    <property type="evidence" value="ECO:0007669"/>
    <property type="project" value="TreeGrafter"/>
</dbReference>
<dbReference type="GO" id="GO:0036094">
    <property type="term" value="F:small molecule binding"/>
    <property type="evidence" value="ECO:0007669"/>
    <property type="project" value="InterPro"/>
</dbReference>
<evidence type="ECO:0000256" key="1">
    <source>
        <dbReference type="ARBA" id="ARBA00004613"/>
    </source>
</evidence>
<dbReference type="Pfam" id="PF00061">
    <property type="entry name" value="Lipocalin"/>
    <property type="match status" value="1"/>
</dbReference>
<dbReference type="Proteomes" id="UP000694906">
    <property type="component" value="Unplaced"/>
</dbReference>
<evidence type="ECO:0000313" key="6">
    <source>
        <dbReference type="Proteomes" id="UP000694906"/>
    </source>
</evidence>
<accession>A0AAX6T4P4</accession>
<dbReference type="PANTHER" id="PTHR11430:SF129">
    <property type="entry name" value="ODORANT-BINDING PROTEIN 2A-RELATED"/>
    <property type="match status" value="1"/>
</dbReference>
<keyword evidence="6" id="KW-1185">Reference proteome</keyword>
<dbReference type="PRINTS" id="PR01175">
    <property type="entry name" value="VNEBNERGLAND"/>
</dbReference>
<evidence type="ECO:0000259" key="5">
    <source>
        <dbReference type="Pfam" id="PF00061"/>
    </source>
</evidence>
<feature type="domain" description="Lipocalin/cytosolic fatty-acid binding" evidence="5">
    <location>
        <begin position="80"/>
        <end position="217"/>
    </location>
</feature>
<keyword evidence="3" id="KW-0964">Secreted</keyword>
<evidence type="ECO:0000256" key="4">
    <source>
        <dbReference type="ARBA" id="ARBA00022729"/>
    </source>
</evidence>
<comment type="similarity">
    <text evidence="2">Belongs to the calycin superfamily. Lipocalin family.</text>
</comment>
<dbReference type="RefSeq" id="XP_021117222.1">
    <property type="nucleotide sequence ID" value="XM_021261563.1"/>
</dbReference>
<dbReference type="CDD" id="cd19414">
    <property type="entry name" value="lipocalin_1_3_4_13-like"/>
    <property type="match status" value="1"/>
</dbReference>
<keyword evidence="4" id="KW-0732">Signal</keyword>
<sequence length="224" mass="24978">MCGRGVVSASCTLALATGDIKGVRREADTASSRLWETCSAASTALEMKSLLLTLMLLGLGAALPAEGPLSFLSEELDITGPWFLKGVVANKNLLEENKPRKAFPMMMKALERGNWEADITYLQKGRCYEERVLLQKTEEPGKYSAYGGKMSVNVVGLSVQDHFLFYTEHLFHGKMIRAGSLMGRTPEENREALEEFEKFTQHNGLPREDIFIPEQRENCVPEND</sequence>
<protein>
    <submittedName>
        <fullName evidence="7">Odorant-binding protein 2b-like</fullName>
    </submittedName>
</protein>
<organism evidence="6 7">
    <name type="scientific">Heterocephalus glaber</name>
    <name type="common">Naked mole rat</name>
    <dbReference type="NCBI Taxonomy" id="10181"/>
    <lineage>
        <taxon>Eukaryota</taxon>
        <taxon>Metazoa</taxon>
        <taxon>Chordata</taxon>
        <taxon>Craniata</taxon>
        <taxon>Vertebrata</taxon>
        <taxon>Euteleostomi</taxon>
        <taxon>Mammalia</taxon>
        <taxon>Eutheria</taxon>
        <taxon>Euarchontoglires</taxon>
        <taxon>Glires</taxon>
        <taxon>Rodentia</taxon>
        <taxon>Hystricomorpha</taxon>
        <taxon>Bathyergidae</taxon>
        <taxon>Heterocephalus</taxon>
    </lineage>
</organism>
<dbReference type="InterPro" id="IPR000566">
    <property type="entry name" value="Lipocln_cytosolic_FA-bd_dom"/>
</dbReference>
<dbReference type="SUPFAM" id="SSF50814">
    <property type="entry name" value="Lipocalins"/>
    <property type="match status" value="1"/>
</dbReference>
<dbReference type="GeneID" id="110350127"/>
<dbReference type="InterPro" id="IPR002345">
    <property type="entry name" value="Lipocalin"/>
</dbReference>
<dbReference type="InterPro" id="IPR012674">
    <property type="entry name" value="Calycin"/>
</dbReference>